<gene>
    <name evidence="4" type="ORF">CVT26_004033</name>
</gene>
<feature type="transmembrane region" description="Helical" evidence="2">
    <location>
        <begin position="394"/>
        <end position="414"/>
    </location>
</feature>
<dbReference type="Pfam" id="PF20152">
    <property type="entry name" value="DUF6534"/>
    <property type="match status" value="1"/>
</dbReference>
<keyword evidence="2" id="KW-0472">Membrane</keyword>
<sequence length="648" mass="72006">MFLLNLNGIYDIWTSHLHGPSLVLGASRKAVYISDINYSRSLEYLPTGSDVFAVTRQEVATLVYAGTRNGSIERFDLRMPKRRSTKLFDNRFSNKARSSVLHLGLIGEYELLVSQLNGDLMTFDLRLGLSSPQPSPLKLFHGHVNTHTRSLGMAIDQENDSLFAAGQDLRIRGWSLRTGKLICPPVMQDGTSAYANPFLATFAEPVSTLQVTQEDGESGLSLWAASGHDLYQFHLGQRGIHASVCRRNARVSPFVVPRKRYITYHLEAYGRHPFHNMEGPAEIAHGPIFTGFIFNLILYGIMLTQVYLYFTLNKTDKSWMKFLVVLLLICDTANTAFDAIYLYNSLIVHFGDAPYLAKADWVFATDPAITGITASLVQFFFAWRVGVLTHSWSLAVVVALGAVSGGVGAIATAFEVGHTPEFRSHKTGFQQSDLMIDRIMRLTVQTGMITSLVATLDLIFFLTDPTGTHLIFNFPLCKLYTNSLMSSLNTRRGWQFGSTRPDMQSFQSGKTLELMGTSMFTNTQATSPQSPTRPPGFPYSEDESTGEKLPMSRQRVSSCLSYTLSSPPIRFNQSTPPEIHVQVESHRALDTCLPPPAPRIRGKSLSLPEHFRGLNISIPIDEICIEAGERMCEDDDVFQGTAIGDESV</sequence>
<evidence type="ECO:0000313" key="4">
    <source>
        <dbReference type="EMBL" id="PPQ72518.1"/>
    </source>
</evidence>
<dbReference type="InParanoid" id="A0A409W228"/>
<dbReference type="OrthoDB" id="128867at2759"/>
<evidence type="ECO:0000256" key="2">
    <source>
        <dbReference type="SAM" id="Phobius"/>
    </source>
</evidence>
<evidence type="ECO:0000256" key="1">
    <source>
        <dbReference type="SAM" id="MobiDB-lite"/>
    </source>
</evidence>
<dbReference type="PANTHER" id="PTHR40465:SF1">
    <property type="entry name" value="DUF6534 DOMAIN-CONTAINING PROTEIN"/>
    <property type="match status" value="1"/>
</dbReference>
<feature type="transmembrane region" description="Helical" evidence="2">
    <location>
        <begin position="361"/>
        <end position="382"/>
    </location>
</feature>
<dbReference type="InterPro" id="IPR036322">
    <property type="entry name" value="WD40_repeat_dom_sf"/>
</dbReference>
<accession>A0A409W228</accession>
<feature type="transmembrane region" description="Helical" evidence="2">
    <location>
        <begin position="322"/>
        <end position="341"/>
    </location>
</feature>
<evidence type="ECO:0000313" key="5">
    <source>
        <dbReference type="Proteomes" id="UP000284706"/>
    </source>
</evidence>
<keyword evidence="2" id="KW-0812">Transmembrane</keyword>
<feature type="domain" description="DUF6534" evidence="3">
    <location>
        <begin position="428"/>
        <end position="492"/>
    </location>
</feature>
<keyword evidence="2" id="KW-1133">Transmembrane helix</keyword>
<feature type="transmembrane region" description="Helical" evidence="2">
    <location>
        <begin position="288"/>
        <end position="310"/>
    </location>
</feature>
<dbReference type="Gene3D" id="2.130.10.10">
    <property type="entry name" value="YVTN repeat-like/Quinoprotein amine dehydrogenase"/>
    <property type="match status" value="1"/>
</dbReference>
<dbReference type="InterPro" id="IPR015943">
    <property type="entry name" value="WD40/YVTN_repeat-like_dom_sf"/>
</dbReference>
<dbReference type="STRING" id="231916.A0A409W228"/>
<proteinExistence type="predicted"/>
<dbReference type="Proteomes" id="UP000284706">
    <property type="component" value="Unassembled WGS sequence"/>
</dbReference>
<dbReference type="EMBL" id="NHYE01005453">
    <property type="protein sequence ID" value="PPQ72518.1"/>
    <property type="molecule type" value="Genomic_DNA"/>
</dbReference>
<protein>
    <recommendedName>
        <fullName evidence="3">DUF6534 domain-containing protein</fullName>
    </recommendedName>
</protein>
<dbReference type="InterPro" id="IPR045339">
    <property type="entry name" value="DUF6534"/>
</dbReference>
<dbReference type="SUPFAM" id="SSF50978">
    <property type="entry name" value="WD40 repeat-like"/>
    <property type="match status" value="1"/>
</dbReference>
<evidence type="ECO:0000259" key="3">
    <source>
        <dbReference type="Pfam" id="PF20152"/>
    </source>
</evidence>
<name>A0A409W228_9AGAR</name>
<reference evidence="4 5" key="1">
    <citation type="journal article" date="2018" name="Evol. Lett.">
        <title>Horizontal gene cluster transfer increased hallucinogenic mushroom diversity.</title>
        <authorList>
            <person name="Reynolds H.T."/>
            <person name="Vijayakumar V."/>
            <person name="Gluck-Thaler E."/>
            <person name="Korotkin H.B."/>
            <person name="Matheny P.B."/>
            <person name="Slot J.C."/>
        </authorList>
    </citation>
    <scope>NUCLEOTIDE SEQUENCE [LARGE SCALE GENOMIC DNA]</scope>
    <source>
        <strain evidence="4 5">SRW20</strain>
    </source>
</reference>
<dbReference type="AlphaFoldDB" id="A0A409W228"/>
<dbReference type="PANTHER" id="PTHR40465">
    <property type="entry name" value="CHROMOSOME 1, WHOLE GENOME SHOTGUN SEQUENCE"/>
    <property type="match status" value="1"/>
</dbReference>
<organism evidence="4 5">
    <name type="scientific">Gymnopilus dilepis</name>
    <dbReference type="NCBI Taxonomy" id="231916"/>
    <lineage>
        <taxon>Eukaryota</taxon>
        <taxon>Fungi</taxon>
        <taxon>Dikarya</taxon>
        <taxon>Basidiomycota</taxon>
        <taxon>Agaricomycotina</taxon>
        <taxon>Agaricomycetes</taxon>
        <taxon>Agaricomycetidae</taxon>
        <taxon>Agaricales</taxon>
        <taxon>Agaricineae</taxon>
        <taxon>Hymenogastraceae</taxon>
        <taxon>Gymnopilus</taxon>
    </lineage>
</organism>
<feature type="region of interest" description="Disordered" evidence="1">
    <location>
        <begin position="522"/>
        <end position="551"/>
    </location>
</feature>
<comment type="caution">
    <text evidence="4">The sequence shown here is derived from an EMBL/GenBank/DDBJ whole genome shotgun (WGS) entry which is preliminary data.</text>
</comment>
<keyword evidence="5" id="KW-1185">Reference proteome</keyword>